<evidence type="ECO:0000313" key="2">
    <source>
        <dbReference type="Proteomes" id="UP000829999"/>
    </source>
</evidence>
<dbReference type="PANTHER" id="PTHR10174:SF224">
    <property type="entry name" value="RETINOL-BINDING PROTEIN PINTA"/>
    <property type="match status" value="1"/>
</dbReference>
<protein>
    <submittedName>
        <fullName evidence="3">Alpha-tocopherol transfer protein-like</fullName>
    </submittedName>
</protein>
<dbReference type="InterPro" id="IPR001251">
    <property type="entry name" value="CRAL-TRIO_dom"/>
</dbReference>
<proteinExistence type="predicted"/>
<dbReference type="AlphaFoldDB" id="A0A9R0EYH2"/>
<name>A0A9R0EYH2_SPOFR</name>
<dbReference type="PANTHER" id="PTHR10174">
    <property type="entry name" value="ALPHA-TOCOPHEROL TRANSFER PROTEIN-RELATED"/>
    <property type="match status" value="1"/>
</dbReference>
<dbReference type="Proteomes" id="UP000829999">
    <property type="component" value="Chromosome 11"/>
</dbReference>
<evidence type="ECO:0000313" key="3">
    <source>
        <dbReference type="RefSeq" id="XP_050552710.1"/>
    </source>
</evidence>
<dbReference type="Pfam" id="PF00650">
    <property type="entry name" value="CRAL_TRIO"/>
    <property type="match status" value="1"/>
</dbReference>
<dbReference type="CDD" id="cd00170">
    <property type="entry name" value="SEC14"/>
    <property type="match status" value="1"/>
</dbReference>
<dbReference type="InterPro" id="IPR036865">
    <property type="entry name" value="CRAL-TRIO_dom_sf"/>
</dbReference>
<dbReference type="OrthoDB" id="1434354at2759"/>
<accession>A0A9R0EYH2</accession>
<dbReference type="SUPFAM" id="SSF46938">
    <property type="entry name" value="CRAL/TRIO N-terminal domain"/>
    <property type="match status" value="1"/>
</dbReference>
<feature type="domain" description="CRAL-TRIO" evidence="1">
    <location>
        <begin position="134"/>
        <end position="258"/>
    </location>
</feature>
<dbReference type="SMART" id="SM00516">
    <property type="entry name" value="SEC14"/>
    <property type="match status" value="1"/>
</dbReference>
<dbReference type="InterPro" id="IPR036273">
    <property type="entry name" value="CRAL/TRIO_N_dom_sf"/>
</dbReference>
<dbReference type="GO" id="GO:1902936">
    <property type="term" value="F:phosphatidylinositol bisphosphate binding"/>
    <property type="evidence" value="ECO:0007669"/>
    <property type="project" value="TreeGrafter"/>
</dbReference>
<dbReference type="RefSeq" id="XP_050552710.1">
    <property type="nucleotide sequence ID" value="XM_050696753.1"/>
</dbReference>
<keyword evidence="2" id="KW-1185">Reference proteome</keyword>
<dbReference type="PRINTS" id="PR00180">
    <property type="entry name" value="CRETINALDHBP"/>
</dbReference>
<sequence length="312" mass="36207">MGSIENPLLNITPAIVKNVRKLYGLDDQKRLDEAIKILEDWVQKQPHIIKKDFSKRFLETAIVSCKGSVEKAKKQIDTLCTMKTMAPRFFVKCNLKTELQNILEKVWVIPLPQTSEDHCRVVLIKTFDNNLTPEEILQFFQYVLILADYVRANDYVDGFIIIVDYRDVNIFNLITRLTTPDVHPFLNILIKGYGGRMKNMHLITESKAVDIVVTTVKQFISEKLGKRILVHKNLEELYEVVPRDLLPEEYGGKLKSYHKMQAELVDEVSSEKHIEYLKMMSKACTDETKRNTEKFNEEYMGMPGSFRNLTVD</sequence>
<dbReference type="Gene3D" id="3.40.525.10">
    <property type="entry name" value="CRAL-TRIO lipid binding domain"/>
    <property type="match status" value="1"/>
</dbReference>
<gene>
    <name evidence="3" type="primary">LOC118274760</name>
</gene>
<organism evidence="2 3">
    <name type="scientific">Spodoptera frugiperda</name>
    <name type="common">Fall armyworm</name>
    <dbReference type="NCBI Taxonomy" id="7108"/>
    <lineage>
        <taxon>Eukaryota</taxon>
        <taxon>Metazoa</taxon>
        <taxon>Ecdysozoa</taxon>
        <taxon>Arthropoda</taxon>
        <taxon>Hexapoda</taxon>
        <taxon>Insecta</taxon>
        <taxon>Pterygota</taxon>
        <taxon>Neoptera</taxon>
        <taxon>Endopterygota</taxon>
        <taxon>Lepidoptera</taxon>
        <taxon>Glossata</taxon>
        <taxon>Ditrysia</taxon>
        <taxon>Noctuoidea</taxon>
        <taxon>Noctuidae</taxon>
        <taxon>Amphipyrinae</taxon>
        <taxon>Spodoptera</taxon>
    </lineage>
</organism>
<reference evidence="3" key="1">
    <citation type="submission" date="2025-08" db="UniProtKB">
        <authorList>
            <consortium name="RefSeq"/>
        </authorList>
    </citation>
    <scope>IDENTIFICATION</scope>
    <source>
        <tissue evidence="3">Whole larval tissue</tissue>
    </source>
</reference>
<dbReference type="SUPFAM" id="SSF52087">
    <property type="entry name" value="CRAL/TRIO domain"/>
    <property type="match status" value="1"/>
</dbReference>
<dbReference type="GeneID" id="118274760"/>
<dbReference type="GO" id="GO:0016020">
    <property type="term" value="C:membrane"/>
    <property type="evidence" value="ECO:0007669"/>
    <property type="project" value="TreeGrafter"/>
</dbReference>
<evidence type="ECO:0000259" key="1">
    <source>
        <dbReference type="PROSITE" id="PS50191"/>
    </source>
</evidence>
<dbReference type="PROSITE" id="PS50191">
    <property type="entry name" value="CRAL_TRIO"/>
    <property type="match status" value="1"/>
</dbReference>